<dbReference type="Proteomes" id="UP000008632">
    <property type="component" value="Chromosome"/>
</dbReference>
<feature type="domain" description="Activator of Hsp90 ATPase homologue 1/2-like C-terminal" evidence="2">
    <location>
        <begin position="17"/>
        <end position="145"/>
    </location>
</feature>
<dbReference type="KEGG" id="psu:Psesu_0347"/>
<dbReference type="InterPro" id="IPR023393">
    <property type="entry name" value="START-like_dom_sf"/>
</dbReference>
<dbReference type="Pfam" id="PF08327">
    <property type="entry name" value="AHSA1"/>
    <property type="match status" value="1"/>
</dbReference>
<dbReference type="eggNOG" id="COG3832">
    <property type="taxonomic scope" value="Bacteria"/>
</dbReference>
<dbReference type="InterPro" id="IPR013538">
    <property type="entry name" value="ASHA1/2-like_C"/>
</dbReference>
<name>E6WPG4_PSEUU</name>
<evidence type="ECO:0000256" key="1">
    <source>
        <dbReference type="ARBA" id="ARBA00006817"/>
    </source>
</evidence>
<accession>E6WPG4</accession>
<dbReference type="OrthoDB" id="9786557at2"/>
<dbReference type="SUPFAM" id="SSF55961">
    <property type="entry name" value="Bet v1-like"/>
    <property type="match status" value="1"/>
</dbReference>
<sequence length="152" mass="16887">MTDTNATGTVRLHRILAAPPARVFRAFTDPNALVRWMPPYGFTARMLEFEAGVGYRMAFTNFSTGNSESFRVRFVELVENELLRHTDTFDNPDLPGEMHVTVSLKPSIAGTDLTIVQEGIPAAIPVDMCHLGWRDSLDMLAKLVEPEIPDGP</sequence>
<protein>
    <submittedName>
        <fullName evidence="3">Activator of Hsp90 ATPase 1 family protein</fullName>
    </submittedName>
</protein>
<dbReference type="HOGENOM" id="CLU_108923_8_0_6"/>
<evidence type="ECO:0000313" key="4">
    <source>
        <dbReference type="Proteomes" id="UP000008632"/>
    </source>
</evidence>
<proteinExistence type="inferred from homology"/>
<evidence type="ECO:0000313" key="3">
    <source>
        <dbReference type="EMBL" id="ADV26208.1"/>
    </source>
</evidence>
<dbReference type="Gene3D" id="3.30.530.20">
    <property type="match status" value="1"/>
</dbReference>
<dbReference type="STRING" id="743721.Psesu_0347"/>
<gene>
    <name evidence="3" type="ordered locus">Psesu_0347</name>
</gene>
<comment type="similarity">
    <text evidence="1">Belongs to the AHA1 family.</text>
</comment>
<dbReference type="AlphaFoldDB" id="E6WPG4"/>
<keyword evidence="4" id="KW-1185">Reference proteome</keyword>
<dbReference type="CDD" id="cd08895">
    <property type="entry name" value="SRPBCC_CalC_Aha1-like_2"/>
    <property type="match status" value="1"/>
</dbReference>
<evidence type="ECO:0000259" key="2">
    <source>
        <dbReference type="Pfam" id="PF08327"/>
    </source>
</evidence>
<dbReference type="EMBL" id="CP002446">
    <property type="protein sequence ID" value="ADV26208.1"/>
    <property type="molecule type" value="Genomic_DNA"/>
</dbReference>
<reference evidence="3 4" key="1">
    <citation type="submission" date="2011-01" db="EMBL/GenBank/DDBJ databases">
        <title>Complete sequence of Pseudoxanthomonas suwonensis 11-1.</title>
        <authorList>
            <consortium name="US DOE Joint Genome Institute"/>
            <person name="Lucas S."/>
            <person name="Copeland A."/>
            <person name="Lapidus A."/>
            <person name="Cheng J.-F."/>
            <person name="Goodwin L."/>
            <person name="Pitluck S."/>
            <person name="Teshima H."/>
            <person name="Detter J.C."/>
            <person name="Han C."/>
            <person name="Tapia R."/>
            <person name="Land M."/>
            <person name="Hauser L."/>
            <person name="Kyrpides N."/>
            <person name="Ivanova N."/>
            <person name="Ovchinnikova G."/>
            <person name="Siebers A.K."/>
            <person name="Allgaier M."/>
            <person name="Thelen M.P."/>
            <person name="Hugenholtz P."/>
            <person name="Gladden J."/>
            <person name="Woyke T."/>
        </authorList>
    </citation>
    <scope>NUCLEOTIDE SEQUENCE [LARGE SCALE GENOMIC DNA]</scope>
    <source>
        <strain evidence="4">11-1</strain>
    </source>
</reference>
<organism evidence="3 4">
    <name type="scientific">Pseudoxanthomonas suwonensis (strain 11-1)</name>
    <dbReference type="NCBI Taxonomy" id="743721"/>
    <lineage>
        <taxon>Bacteria</taxon>
        <taxon>Pseudomonadati</taxon>
        <taxon>Pseudomonadota</taxon>
        <taxon>Gammaproteobacteria</taxon>
        <taxon>Lysobacterales</taxon>
        <taxon>Lysobacteraceae</taxon>
        <taxon>Pseudoxanthomonas</taxon>
    </lineage>
</organism>
<dbReference type="RefSeq" id="WP_013534038.1">
    <property type="nucleotide sequence ID" value="NC_014924.1"/>
</dbReference>